<feature type="domain" description="Acyl-CoA dehydrogenase/oxidase C-terminal" evidence="8">
    <location>
        <begin position="284"/>
        <end position="453"/>
    </location>
</feature>
<evidence type="ECO:0000256" key="6">
    <source>
        <dbReference type="ARBA" id="ARBA00023002"/>
    </source>
</evidence>
<accession>A0A7C4W6X9</accession>
<dbReference type="InterPro" id="IPR009075">
    <property type="entry name" value="AcylCo_DH/oxidase_C"/>
</dbReference>
<dbReference type="InterPro" id="IPR006091">
    <property type="entry name" value="Acyl-CoA_Oxase/DH_mid-dom"/>
</dbReference>
<evidence type="ECO:0000256" key="3">
    <source>
        <dbReference type="ARBA" id="ARBA00011881"/>
    </source>
</evidence>
<evidence type="ECO:0000256" key="4">
    <source>
        <dbReference type="ARBA" id="ARBA00022630"/>
    </source>
</evidence>
<dbReference type="InterPro" id="IPR009100">
    <property type="entry name" value="AcylCoA_DH/oxidase_NM_dom_sf"/>
</dbReference>
<dbReference type="Gene3D" id="2.40.110.10">
    <property type="entry name" value="Butyryl-CoA Dehydrogenase, subunit A, domain 2"/>
    <property type="match status" value="1"/>
</dbReference>
<dbReference type="SUPFAM" id="SSF47203">
    <property type="entry name" value="Acyl-CoA dehydrogenase C-terminal domain-like"/>
    <property type="match status" value="1"/>
</dbReference>
<comment type="subunit">
    <text evidence="3">Homotetramer.</text>
</comment>
<dbReference type="InterPro" id="IPR037069">
    <property type="entry name" value="AcylCoA_DH/ox_N_sf"/>
</dbReference>
<comment type="cofactor">
    <cofactor evidence="1 7">
        <name>FAD</name>
        <dbReference type="ChEBI" id="CHEBI:57692"/>
    </cofactor>
</comment>
<proteinExistence type="inferred from homology"/>
<comment type="similarity">
    <text evidence="2 7">Belongs to the acyl-CoA dehydrogenase family.</text>
</comment>
<keyword evidence="5 7" id="KW-0274">FAD</keyword>
<reference evidence="12" key="1">
    <citation type="journal article" date="2020" name="mSystems">
        <title>Genome- and Community-Level Interaction Insights into Carbon Utilization and Element Cycling Functions of Hydrothermarchaeota in Hydrothermal Sediment.</title>
        <authorList>
            <person name="Zhou Z."/>
            <person name="Liu Y."/>
            <person name="Xu W."/>
            <person name="Pan J."/>
            <person name="Luo Z.H."/>
            <person name="Li M."/>
        </authorList>
    </citation>
    <scope>NUCLEOTIDE SEQUENCE [LARGE SCALE GENOMIC DNA]</scope>
    <source>
        <strain evidence="12">SpSt-477</strain>
    </source>
</reference>
<dbReference type="SUPFAM" id="SSF56645">
    <property type="entry name" value="Acyl-CoA dehydrogenase NM domain-like"/>
    <property type="match status" value="1"/>
</dbReference>
<dbReference type="AlphaFoldDB" id="A0A7C4W6X9"/>
<dbReference type="InterPro" id="IPR052166">
    <property type="entry name" value="Diverse_Acyl-CoA_DH"/>
</dbReference>
<gene>
    <name evidence="12" type="ORF">ENS29_12920</name>
</gene>
<dbReference type="Pfam" id="PF02771">
    <property type="entry name" value="Acyl-CoA_dh_N"/>
    <property type="match status" value="1"/>
</dbReference>
<dbReference type="Gene3D" id="1.10.540.10">
    <property type="entry name" value="Acyl-CoA dehydrogenase/oxidase, N-terminal domain"/>
    <property type="match status" value="1"/>
</dbReference>
<dbReference type="GO" id="GO:0016627">
    <property type="term" value="F:oxidoreductase activity, acting on the CH-CH group of donors"/>
    <property type="evidence" value="ECO:0007669"/>
    <property type="project" value="InterPro"/>
</dbReference>
<evidence type="ECO:0000256" key="1">
    <source>
        <dbReference type="ARBA" id="ARBA00001974"/>
    </source>
</evidence>
<sequence length="616" mass="67467">MAQDVSDRKDMEFVLYDVLNIETLLNTPKFEGITRKTLDMLITEARSLALKELLPINAIGDREGCRYENGSVRVPEAFHRAFQKYREGDWITLADDPEVGGQGMPVSVSLAVAEYFNAANCSFCMYPGLCHGAGKLIEIFGTDEQKKLYLPNMYSGKWGGSMLLTEPNAGSDVGALTTTAVPNPDGTYSISGNKIFITAGDQDLTENIIHPVLARIEGAPAGTAGISLFIVPKIWVNPDGSLGEPNDIVCTGIEEKMGIHGSATCSMSLGAKGKCRGVLLGEKNKGMRVMFHLMNEARLGVGLQAFAMASAAYRHAAQYARERVQGRSLLSMMDPAAPPVTIVHHPDVRRMLLSMKAFVEGMRTLIYYVGYCFDRKASETDPQLADLYNGMIEVLTPVVKAYCSERAFDVCTQAVQVHGGYGYTREYPVEQLLRDCKITSIYEGTNGIQAMDLLGRKLGMKKGAYFMRFISEMQKTAQEAKAIPGLDLLSGRFEKAVNRFSETAMHLGLSAMSEKVQTAFAFAHPFLMVTGDILLAWFHLWRAKTAAAKLEKMTGKQDEEAWKKAAATSKSEAAAYGVIQTANYFIRTELPITLGRMEAITDACPAAMEIPEAAFA</sequence>
<feature type="domain" description="Acetyl-CoA dehydrogenase-like C-terminal" evidence="11">
    <location>
        <begin position="469"/>
        <end position="611"/>
    </location>
</feature>
<dbReference type="GO" id="GO:0050660">
    <property type="term" value="F:flavin adenine dinucleotide binding"/>
    <property type="evidence" value="ECO:0007669"/>
    <property type="project" value="InterPro"/>
</dbReference>
<evidence type="ECO:0000259" key="10">
    <source>
        <dbReference type="Pfam" id="PF02771"/>
    </source>
</evidence>
<dbReference type="Pfam" id="PF02770">
    <property type="entry name" value="Acyl-CoA_dh_M"/>
    <property type="match status" value="1"/>
</dbReference>
<evidence type="ECO:0000256" key="7">
    <source>
        <dbReference type="RuleBase" id="RU362125"/>
    </source>
</evidence>
<dbReference type="Pfam" id="PF12806">
    <property type="entry name" value="Acyl-CoA_dh_C"/>
    <property type="match status" value="1"/>
</dbReference>
<feature type="domain" description="Acyl-CoA oxidase/dehydrogenase middle" evidence="9">
    <location>
        <begin position="162"/>
        <end position="269"/>
    </location>
</feature>
<evidence type="ECO:0000256" key="5">
    <source>
        <dbReference type="ARBA" id="ARBA00022827"/>
    </source>
</evidence>
<dbReference type="Pfam" id="PF00441">
    <property type="entry name" value="Acyl-CoA_dh_1"/>
    <property type="match status" value="1"/>
</dbReference>
<evidence type="ECO:0000313" key="12">
    <source>
        <dbReference type="EMBL" id="HGU33737.1"/>
    </source>
</evidence>
<feature type="domain" description="Acyl-CoA dehydrogenase/oxidase N-terminal" evidence="10">
    <location>
        <begin position="39"/>
        <end position="157"/>
    </location>
</feature>
<dbReference type="InterPro" id="IPR025878">
    <property type="entry name" value="Acyl-CoA_dh-like_C_dom"/>
</dbReference>
<dbReference type="EMBL" id="DSUH01000298">
    <property type="protein sequence ID" value="HGU33737.1"/>
    <property type="molecule type" value="Genomic_DNA"/>
</dbReference>
<dbReference type="PANTHER" id="PTHR42803:SF1">
    <property type="entry name" value="BROAD-SPECIFICITY LINEAR ACYL-COA DEHYDROGENASE FADE5"/>
    <property type="match status" value="1"/>
</dbReference>
<dbReference type="Gene3D" id="1.20.140.10">
    <property type="entry name" value="Butyryl-CoA Dehydrogenase, subunit A, domain 3"/>
    <property type="match status" value="1"/>
</dbReference>
<evidence type="ECO:0000259" key="11">
    <source>
        <dbReference type="Pfam" id="PF12806"/>
    </source>
</evidence>
<organism evidence="12">
    <name type="scientific">Desulfatirhabdium butyrativorans</name>
    <dbReference type="NCBI Taxonomy" id="340467"/>
    <lineage>
        <taxon>Bacteria</taxon>
        <taxon>Pseudomonadati</taxon>
        <taxon>Thermodesulfobacteriota</taxon>
        <taxon>Desulfobacteria</taxon>
        <taxon>Desulfobacterales</taxon>
        <taxon>Desulfatirhabdiaceae</taxon>
        <taxon>Desulfatirhabdium</taxon>
    </lineage>
</organism>
<dbReference type="InterPro" id="IPR036250">
    <property type="entry name" value="AcylCo_DH-like_C"/>
</dbReference>
<evidence type="ECO:0000259" key="9">
    <source>
        <dbReference type="Pfam" id="PF02770"/>
    </source>
</evidence>
<dbReference type="InterPro" id="IPR046373">
    <property type="entry name" value="Acyl-CoA_Oxase/DH_mid-dom_sf"/>
</dbReference>
<keyword evidence="6 7" id="KW-0560">Oxidoreductase</keyword>
<comment type="caution">
    <text evidence="12">The sequence shown here is derived from an EMBL/GenBank/DDBJ whole genome shotgun (WGS) entry which is preliminary data.</text>
</comment>
<protein>
    <submittedName>
        <fullName evidence="12">Acyl-CoA dehydrogenase</fullName>
    </submittedName>
</protein>
<evidence type="ECO:0000256" key="2">
    <source>
        <dbReference type="ARBA" id="ARBA00009347"/>
    </source>
</evidence>
<name>A0A7C4W6X9_9BACT</name>
<dbReference type="GO" id="GO:0005886">
    <property type="term" value="C:plasma membrane"/>
    <property type="evidence" value="ECO:0007669"/>
    <property type="project" value="TreeGrafter"/>
</dbReference>
<evidence type="ECO:0000259" key="8">
    <source>
        <dbReference type="Pfam" id="PF00441"/>
    </source>
</evidence>
<dbReference type="PANTHER" id="PTHR42803">
    <property type="entry name" value="ACYL-COA DEHYDROGENASE"/>
    <property type="match status" value="1"/>
</dbReference>
<keyword evidence="4 7" id="KW-0285">Flavoprotein</keyword>
<dbReference type="InterPro" id="IPR013786">
    <property type="entry name" value="AcylCoA_DH/ox_N"/>
</dbReference>